<dbReference type="EMBL" id="JAPQKL010000005">
    <property type="protein sequence ID" value="KAJ5131423.1"/>
    <property type="molecule type" value="Genomic_DNA"/>
</dbReference>
<dbReference type="GO" id="GO:0005815">
    <property type="term" value="C:microtubule organizing center"/>
    <property type="evidence" value="ECO:0007669"/>
    <property type="project" value="TreeGrafter"/>
</dbReference>
<dbReference type="Gene3D" id="2.130.10.10">
    <property type="entry name" value="YVTN repeat-like/Quinoprotein amine dehydrogenase"/>
    <property type="match status" value="2"/>
</dbReference>
<dbReference type="GeneID" id="81407376"/>
<organism evidence="1 2">
    <name type="scientific">Penicillium bovifimosum</name>
    <dbReference type="NCBI Taxonomy" id="126998"/>
    <lineage>
        <taxon>Eukaryota</taxon>
        <taxon>Fungi</taxon>
        <taxon>Dikarya</taxon>
        <taxon>Ascomycota</taxon>
        <taxon>Pezizomycotina</taxon>
        <taxon>Eurotiomycetes</taxon>
        <taxon>Eurotiomycetidae</taxon>
        <taxon>Eurotiales</taxon>
        <taxon>Aspergillaceae</taxon>
        <taxon>Penicillium</taxon>
    </lineage>
</organism>
<reference evidence="1" key="1">
    <citation type="submission" date="2022-11" db="EMBL/GenBank/DDBJ databases">
        <authorList>
            <person name="Petersen C."/>
        </authorList>
    </citation>
    <scope>NUCLEOTIDE SEQUENCE</scope>
    <source>
        <strain evidence="1">IBT 22155</strain>
    </source>
</reference>
<reference evidence="1" key="2">
    <citation type="journal article" date="2023" name="IMA Fungus">
        <title>Comparative genomic study of the Penicillium genus elucidates a diverse pangenome and 15 lateral gene transfer events.</title>
        <authorList>
            <person name="Petersen C."/>
            <person name="Sorensen T."/>
            <person name="Nielsen M.R."/>
            <person name="Sondergaard T.E."/>
            <person name="Sorensen J.L."/>
            <person name="Fitzpatrick D.A."/>
            <person name="Frisvad J.C."/>
            <person name="Nielsen K.L."/>
        </authorList>
    </citation>
    <scope>NUCLEOTIDE SEQUENCE</scope>
    <source>
        <strain evidence="1">IBT 22155</strain>
    </source>
</reference>
<evidence type="ECO:0000313" key="2">
    <source>
        <dbReference type="Proteomes" id="UP001149079"/>
    </source>
</evidence>
<keyword evidence="2" id="KW-1185">Reference proteome</keyword>
<dbReference type="PANTHER" id="PTHR16220">
    <property type="entry name" value="WD REPEAT PROTEIN 8-RELATED"/>
    <property type="match status" value="1"/>
</dbReference>
<evidence type="ECO:0008006" key="3">
    <source>
        <dbReference type="Google" id="ProtNLM"/>
    </source>
</evidence>
<comment type="caution">
    <text evidence="1">The sequence shown here is derived from an EMBL/GenBank/DDBJ whole genome shotgun (WGS) entry which is preliminary data.</text>
</comment>
<accession>A0A9W9GX13</accession>
<gene>
    <name evidence="1" type="ORF">N7515_007462</name>
</gene>
<dbReference type="PANTHER" id="PTHR16220:SF0">
    <property type="entry name" value="WD REPEAT-CONTAINING PROTEIN WRAP73"/>
    <property type="match status" value="1"/>
</dbReference>
<name>A0A9W9GX13_9EURO</name>
<dbReference type="AlphaFoldDB" id="A0A9W9GX13"/>
<dbReference type="Proteomes" id="UP001149079">
    <property type="component" value="Unassembled WGS sequence"/>
</dbReference>
<dbReference type="RefSeq" id="XP_056521802.1">
    <property type="nucleotide sequence ID" value="XM_056668206.1"/>
</dbReference>
<dbReference type="InterPro" id="IPR052778">
    <property type="entry name" value="Centrosome-WD_assoc"/>
</dbReference>
<dbReference type="OrthoDB" id="308690at2759"/>
<proteinExistence type="predicted"/>
<dbReference type="InterPro" id="IPR015943">
    <property type="entry name" value="WD40/YVTN_repeat-like_dom_sf"/>
</dbReference>
<evidence type="ECO:0000313" key="1">
    <source>
        <dbReference type="EMBL" id="KAJ5131423.1"/>
    </source>
</evidence>
<dbReference type="InterPro" id="IPR011044">
    <property type="entry name" value="Quino_amine_DH_bsu"/>
</dbReference>
<protein>
    <recommendedName>
        <fullName evidence="3">WD40 domain protein</fullName>
    </recommendedName>
</protein>
<dbReference type="SUPFAM" id="SSF50969">
    <property type="entry name" value="YVTN repeat-like/Quinoprotein amine dehydrogenase"/>
    <property type="match status" value="1"/>
</dbReference>
<dbReference type="GO" id="GO:1990810">
    <property type="term" value="P:microtubule anchoring at mitotic spindle pole body"/>
    <property type="evidence" value="ECO:0007669"/>
    <property type="project" value="TreeGrafter"/>
</dbReference>
<dbReference type="GO" id="GO:1990811">
    <property type="term" value="C:MWP complex"/>
    <property type="evidence" value="ECO:0007669"/>
    <property type="project" value="TreeGrafter"/>
</dbReference>
<sequence>MDVSTGPGGPLNICLSDDGLYATHVSGKALIVHSSVASENKEVQIASVKENGLKSLKYFNVGSSLGESDSQIASQRRILSANDARISVWQLTPLEISAEIEGIEPGALAIDFGADENEVLVFHAWHTKLSIHSLVNGRSSVIKSPKFAHHLGFGYRPNTRELAILLKPETSDLLTVHEPRSYDLINRMVLPTIDAQGLKWSPDGKWIAIWDIASAGTKVLIFTADGQLFRSYSGPSGVDDTFDFGVKQIEWRPVSHRGTSETLAVGKVNGTIDLLRTHTFSSVATLSHVFQAHQQSPNIWRERYTSAAGDADYVEASCSSALSMSPESAGLSRGVLTMTFSSDGCLLASVDTARQNVVWIWSLDGTPRLASALVHEQPVRQIAWHPSTPQLLINTVTNALPAIRWWSPQDHPLIARVPVQRSESGKYDVKWTTGSNGDSTFWFGSSEEHVIGYLAVQDGGVQFEVLNSISSRVNEGHVGGLGR</sequence>